<accession>A0A914Y3Q3</accession>
<proteinExistence type="predicted"/>
<reference evidence="2" key="1">
    <citation type="submission" date="2022-11" db="UniProtKB">
        <authorList>
            <consortium name="WormBaseParasite"/>
        </authorList>
    </citation>
    <scope>IDENTIFICATION</scope>
</reference>
<name>A0A914Y3Q3_9BILA</name>
<keyword evidence="1" id="KW-1185">Reference proteome</keyword>
<evidence type="ECO:0000313" key="1">
    <source>
        <dbReference type="Proteomes" id="UP000887577"/>
    </source>
</evidence>
<dbReference type="Proteomes" id="UP000887577">
    <property type="component" value="Unplaced"/>
</dbReference>
<organism evidence="1 2">
    <name type="scientific">Panagrolaimus superbus</name>
    <dbReference type="NCBI Taxonomy" id="310955"/>
    <lineage>
        <taxon>Eukaryota</taxon>
        <taxon>Metazoa</taxon>
        <taxon>Ecdysozoa</taxon>
        <taxon>Nematoda</taxon>
        <taxon>Chromadorea</taxon>
        <taxon>Rhabditida</taxon>
        <taxon>Tylenchina</taxon>
        <taxon>Panagrolaimomorpha</taxon>
        <taxon>Panagrolaimoidea</taxon>
        <taxon>Panagrolaimidae</taxon>
        <taxon>Panagrolaimus</taxon>
    </lineage>
</organism>
<evidence type="ECO:0000313" key="2">
    <source>
        <dbReference type="WBParaSite" id="PSU_v2.g13859.t1"/>
    </source>
</evidence>
<protein>
    <submittedName>
        <fullName evidence="2">Uncharacterized protein</fullName>
    </submittedName>
</protein>
<dbReference type="AlphaFoldDB" id="A0A914Y3Q3"/>
<sequence>MLRVSDSNTELAGTILSMIKRCDIKRIQVYNQNFTEDEIKILTKSGTLEVMEFSCVTIKKADGSYLPFDNLIAMTPTLKELKISPVTASPTTNQNLALIKKPVKFTLLDIDTYPNLRYPQDFALFLKNNLAPNAKLKITKANYYVSVQETISKWEPKNEKPALDWSDLRY</sequence>
<dbReference type="WBParaSite" id="PSU_v2.g13859.t1">
    <property type="protein sequence ID" value="PSU_v2.g13859.t1"/>
    <property type="gene ID" value="PSU_v2.g13859"/>
</dbReference>